<comment type="caution">
    <text evidence="1">The sequence shown here is derived from an EMBL/GenBank/DDBJ whole genome shotgun (WGS) entry which is preliminary data.</text>
</comment>
<evidence type="ECO:0000313" key="1">
    <source>
        <dbReference type="EMBL" id="OGF37883.1"/>
    </source>
</evidence>
<sequence length="128" mass="14418">MGKRQFVLKGSWCWDHHNEEIATFTIEGDVAEEGDKESPIYIGKPLNTVTFPQYLDKHRDTILDIVKKFRAMINGNPMSNSLSDGDVVTLYEIAPYPKIAQDALKSIMIKLNPEFLCKIDAKGNMVTG</sequence>
<dbReference type="EMBL" id="MFGM01000013">
    <property type="protein sequence ID" value="OGF37883.1"/>
    <property type="molecule type" value="Genomic_DNA"/>
</dbReference>
<gene>
    <name evidence="1" type="ORF">A2482_02335</name>
</gene>
<proteinExistence type="predicted"/>
<accession>A0A1F5TGA6</accession>
<dbReference type="AlphaFoldDB" id="A0A1F5TGA6"/>
<evidence type="ECO:0000313" key="2">
    <source>
        <dbReference type="Proteomes" id="UP000178656"/>
    </source>
</evidence>
<organism evidence="1 2">
    <name type="scientific">Candidatus Falkowbacteria bacterium RIFOXYC2_FULL_48_21</name>
    <dbReference type="NCBI Taxonomy" id="1798005"/>
    <lineage>
        <taxon>Bacteria</taxon>
        <taxon>Candidatus Falkowiibacteriota</taxon>
    </lineage>
</organism>
<dbReference type="Proteomes" id="UP000178656">
    <property type="component" value="Unassembled WGS sequence"/>
</dbReference>
<reference evidence="1 2" key="1">
    <citation type="journal article" date="2016" name="Nat. Commun.">
        <title>Thousands of microbial genomes shed light on interconnected biogeochemical processes in an aquifer system.</title>
        <authorList>
            <person name="Anantharaman K."/>
            <person name="Brown C.T."/>
            <person name="Hug L.A."/>
            <person name="Sharon I."/>
            <person name="Castelle C.J."/>
            <person name="Probst A.J."/>
            <person name="Thomas B.C."/>
            <person name="Singh A."/>
            <person name="Wilkins M.J."/>
            <person name="Karaoz U."/>
            <person name="Brodie E.L."/>
            <person name="Williams K.H."/>
            <person name="Hubbard S.S."/>
            <person name="Banfield J.F."/>
        </authorList>
    </citation>
    <scope>NUCLEOTIDE SEQUENCE [LARGE SCALE GENOMIC DNA]</scope>
</reference>
<protein>
    <submittedName>
        <fullName evidence="1">Uncharacterized protein</fullName>
    </submittedName>
</protein>
<name>A0A1F5TGA6_9BACT</name>